<evidence type="ECO:0000313" key="2">
    <source>
        <dbReference type="EMBL" id="COV63756.1"/>
    </source>
</evidence>
<dbReference type="Proteomes" id="UP000038802">
    <property type="component" value="Unassembled WGS sequence"/>
</dbReference>
<gene>
    <name evidence="2" type="ORF">ERS007703_01772</name>
</gene>
<reference evidence="3" key="1">
    <citation type="submission" date="2015-03" db="EMBL/GenBank/DDBJ databases">
        <authorList>
            <consortium name="Pathogen Informatics"/>
        </authorList>
    </citation>
    <scope>NUCLEOTIDE SEQUENCE [LARGE SCALE GENOMIC DNA]</scope>
    <source>
        <strain evidence="3">K00500041</strain>
    </source>
</reference>
<evidence type="ECO:0000256" key="1">
    <source>
        <dbReference type="SAM" id="MobiDB-lite"/>
    </source>
</evidence>
<protein>
    <submittedName>
        <fullName evidence="2">Uncharacterized protein</fullName>
    </submittedName>
</protein>
<feature type="region of interest" description="Disordered" evidence="1">
    <location>
        <begin position="1"/>
        <end position="24"/>
    </location>
</feature>
<proteinExistence type="predicted"/>
<evidence type="ECO:0000313" key="3">
    <source>
        <dbReference type="Proteomes" id="UP000038802"/>
    </source>
</evidence>
<dbReference type="AlphaFoldDB" id="A0A0U0R0G0"/>
<accession>A0A0U0R0G0</accession>
<organism evidence="2 3">
    <name type="scientific">Mycobacterium tuberculosis</name>
    <dbReference type="NCBI Taxonomy" id="1773"/>
    <lineage>
        <taxon>Bacteria</taxon>
        <taxon>Bacillati</taxon>
        <taxon>Actinomycetota</taxon>
        <taxon>Actinomycetes</taxon>
        <taxon>Mycobacteriales</taxon>
        <taxon>Mycobacteriaceae</taxon>
        <taxon>Mycobacterium</taxon>
        <taxon>Mycobacterium tuberculosis complex</taxon>
    </lineage>
</organism>
<dbReference type="EMBL" id="CSAE01000164">
    <property type="protein sequence ID" value="COV63756.1"/>
    <property type="molecule type" value="Genomic_DNA"/>
</dbReference>
<sequence>MKRSTPRQDDSRTNPIGRPSRMTTATPCARLWMSAMASDTESSGASVTGVSSTRSRLLTNATVCFTAGIGRSCGRITMPPRRATVSAIRRPATAVILATTTGMVVPEPSAVDKSTSKRDATSDRFGTMNTSLYVRSYPGGCPSRNLITYPFTPF</sequence>
<name>A0A0U0R0G0_MYCTX</name>
<feature type="compositionally biased region" description="Basic and acidic residues" evidence="1">
    <location>
        <begin position="1"/>
        <end position="12"/>
    </location>
</feature>